<feature type="compositionally biased region" description="Low complexity" evidence="2">
    <location>
        <begin position="510"/>
        <end position="530"/>
    </location>
</feature>
<feature type="compositionally biased region" description="Low complexity" evidence="2">
    <location>
        <begin position="394"/>
        <end position="403"/>
    </location>
</feature>
<evidence type="ECO:0000313" key="4">
    <source>
        <dbReference type="Proteomes" id="UP000007799"/>
    </source>
</evidence>
<keyword evidence="1" id="KW-0677">Repeat</keyword>
<feature type="compositionally biased region" description="Polar residues" evidence="2">
    <location>
        <begin position="1015"/>
        <end position="1024"/>
    </location>
</feature>
<organism evidence="4">
    <name type="scientific">Salpingoeca rosetta (strain ATCC 50818 / BSB-021)</name>
    <dbReference type="NCBI Taxonomy" id="946362"/>
    <lineage>
        <taxon>Eukaryota</taxon>
        <taxon>Choanoflagellata</taxon>
        <taxon>Craspedida</taxon>
        <taxon>Salpingoecidae</taxon>
        <taxon>Salpingoeca</taxon>
    </lineage>
</organism>
<dbReference type="SUPFAM" id="SSF48371">
    <property type="entry name" value="ARM repeat"/>
    <property type="match status" value="1"/>
</dbReference>
<evidence type="ECO:0000256" key="2">
    <source>
        <dbReference type="SAM" id="MobiDB-lite"/>
    </source>
</evidence>
<dbReference type="GeneID" id="16070428"/>
<proteinExistence type="predicted"/>
<feature type="region of interest" description="Disordered" evidence="2">
    <location>
        <begin position="559"/>
        <end position="725"/>
    </location>
</feature>
<dbReference type="STRING" id="946362.F2UM48"/>
<feature type="region of interest" description="Disordered" evidence="2">
    <location>
        <begin position="338"/>
        <end position="359"/>
    </location>
</feature>
<keyword evidence="4" id="KW-1185">Reference proteome</keyword>
<dbReference type="eggNOG" id="KOG0211">
    <property type="taxonomic scope" value="Eukaryota"/>
</dbReference>
<dbReference type="InterPro" id="IPR051023">
    <property type="entry name" value="PP2A_Regulatory_Subunit_A"/>
</dbReference>
<evidence type="ECO:0000313" key="3">
    <source>
        <dbReference type="EMBL" id="EGD78197.1"/>
    </source>
</evidence>
<dbReference type="OrthoDB" id="340346at2759"/>
<evidence type="ECO:0000256" key="1">
    <source>
        <dbReference type="ARBA" id="ARBA00022737"/>
    </source>
</evidence>
<accession>F2UM48</accession>
<dbReference type="RefSeq" id="XP_004989873.1">
    <property type="nucleotide sequence ID" value="XM_004989816.1"/>
</dbReference>
<dbReference type="GO" id="GO:0019888">
    <property type="term" value="F:protein phosphatase regulator activity"/>
    <property type="evidence" value="ECO:0007669"/>
    <property type="project" value="TreeGrafter"/>
</dbReference>
<dbReference type="InParanoid" id="F2UM48"/>
<feature type="region of interest" description="Disordered" evidence="2">
    <location>
        <begin position="1015"/>
        <end position="1035"/>
    </location>
</feature>
<feature type="compositionally biased region" description="Gly residues" evidence="2">
    <location>
        <begin position="531"/>
        <end position="544"/>
    </location>
</feature>
<dbReference type="Gene3D" id="1.25.10.10">
    <property type="entry name" value="Leucine-rich Repeat Variant"/>
    <property type="match status" value="2"/>
</dbReference>
<name>F2UM48_SALR5</name>
<dbReference type="GO" id="GO:0005737">
    <property type="term" value="C:cytoplasm"/>
    <property type="evidence" value="ECO:0007669"/>
    <property type="project" value="TreeGrafter"/>
</dbReference>
<dbReference type="PANTHER" id="PTHR10648">
    <property type="entry name" value="SERINE/THREONINE-PROTEIN PHOSPHATASE PP2A 65 KDA REGULATORY SUBUNIT"/>
    <property type="match status" value="1"/>
</dbReference>
<dbReference type="KEGG" id="sre:PTSG_09074"/>
<feature type="compositionally biased region" description="Low complexity" evidence="2">
    <location>
        <begin position="564"/>
        <end position="595"/>
    </location>
</feature>
<reference evidence="3" key="1">
    <citation type="submission" date="2009-08" db="EMBL/GenBank/DDBJ databases">
        <title>Annotation of Salpingoeca rosetta.</title>
        <authorList>
            <consortium name="The Broad Institute Genome Sequencing Platform"/>
            <person name="Russ C."/>
            <person name="Cuomo C."/>
            <person name="Burger G."/>
            <person name="Gray M.W."/>
            <person name="Holland P.W.H."/>
            <person name="King N."/>
            <person name="Lang F.B.F."/>
            <person name="Roger A.J."/>
            <person name="Ruiz-Trillo I."/>
            <person name="Young S.K."/>
            <person name="Zeng Q."/>
            <person name="Gargeya S."/>
            <person name="Alvarado L."/>
            <person name="Berlin A."/>
            <person name="Chapman S.B."/>
            <person name="Chen Z."/>
            <person name="Freedman E."/>
            <person name="Gellesch M."/>
            <person name="Goldberg J."/>
            <person name="Griggs A."/>
            <person name="Gujja S."/>
            <person name="Heilman E."/>
            <person name="Heiman D."/>
            <person name="Howarth C."/>
            <person name="Mehta T."/>
            <person name="Neiman D."/>
            <person name="Pearson M."/>
            <person name="Roberts A."/>
            <person name="Saif S."/>
            <person name="Shea T."/>
            <person name="Shenoy N."/>
            <person name="Sisk P."/>
            <person name="Stolte C."/>
            <person name="Sykes S."/>
            <person name="White J."/>
            <person name="Yandava C."/>
            <person name="Haas B."/>
            <person name="Nusbaum C."/>
            <person name="Birren B."/>
        </authorList>
    </citation>
    <scope>NUCLEOTIDE SEQUENCE [LARGE SCALE GENOMIC DNA]</scope>
    <source>
        <strain evidence="3">ATCC 50818</strain>
    </source>
</reference>
<dbReference type="EMBL" id="GL832981">
    <property type="protein sequence ID" value="EGD78197.1"/>
    <property type="molecule type" value="Genomic_DNA"/>
</dbReference>
<sequence>MNPLVGEEWMRERGVVFDNFYTRDPTSANFGSTQQVQVQELAQLSLSASPREQERAAGPLLAAVLRIVKKSDFTRDVVRVIMHLITHRSPDVVHIVLGTLQQGIPVLNARRLYTHPARGVITNMCLNMTTHPVAMVRRSAYEFATTFFTWPFVTPGEKAFALQRLCIGMDVTSIDNDGRLAFAKMLLLGCEHAVPWSVEHVLTAVGRLCDDPFFSVRKLMANALVKVAALAAGDEAIIADVVSMYKLLATDTVLTVRKAAAEHLGALAQVVPPGAGKDDLVAVFHVLTAPDEERWVRSAALGSLGLLIASFVDPPPTQGLGELDTEYWLPQFVLQPPASSSGGARPGVGGVGSGGQTWGGESTMAAYEHLLLTKEERTKTAPALGKVAARGQHTASATTTTSSIGGGSRGGRGGGSVRSVIGGKPPATAGQAVAGTVVDVARVVGRKEAAQLEAFALVPGNDQYEKYLRELEQVERQEQAAEEERRRQQQREEGKDGEEEQQKKKKKQQQEQQQQQHQPQPQQRQDQQGQGKQGGGKGKQGGGGDLAAALAKAALSSPKGNARAAADSTTAPASSATPDATPGATPSTTGTSTAANVSGPVFETGLVMGGDAMPFDDDDDGDDDFGGPILGGSEMVMPPDDGGDDAHSHAATKPPAAPMAVAAGNKVSSSEQAAQSAAKPNMSSSNSSNTNTNTNTSNTSATPGATAAKESGGSSSGGKDDEDVPVMHDEAEDKLLRGADAAAPPQQQLGAAEELVREFRQDLAMQQQLMRKQNAFHDHHVPAPLTRPRSHTQQPCAVPDDLLTAYCAMADEEANILHPELGTLCAFSVAAVAWALGEDHFGRIADTVAALQQSHDWSVRSTLAACIHDIARIVGRDAAQEHLFPLYDELMQDWTQVRDALVPHLVHFFGVLSVEHRTRLLPLIPDLIESDEVSQWRSRCVLADQLVYLTQMFPSSAVARYFVPIVHRFIHDRVYAVRVAATRPAGVVAWRFKTDGKKPELASFLAAVRDRLLGSSSNTNSSRKQGAKSPARNLAKRADINRNTRYAERIVFIEFFSQVACHCQHEDMLPIFPHLRPLLSDPVANVRMRAVHAVHELTVLHHTISWPRAATAEMWAVIEQLQNDDDSDVRAAAVDAVAQKEQYEKVF</sequence>
<feature type="region of interest" description="Disordered" evidence="2">
    <location>
        <begin position="478"/>
        <end position="544"/>
    </location>
</feature>
<dbReference type="Proteomes" id="UP000007799">
    <property type="component" value="Unassembled WGS sequence"/>
</dbReference>
<feature type="compositionally biased region" description="Basic and acidic residues" evidence="2">
    <location>
        <begin position="478"/>
        <end position="494"/>
    </location>
</feature>
<dbReference type="AlphaFoldDB" id="F2UM48"/>
<feature type="compositionally biased region" description="Acidic residues" evidence="2">
    <location>
        <begin position="614"/>
        <end position="625"/>
    </location>
</feature>
<dbReference type="PANTHER" id="PTHR10648:SF1">
    <property type="entry name" value="SERINE_THREONINE-PROTEIN PHOSPHATASE 4 REGULATORY SUBUNIT 1"/>
    <property type="match status" value="1"/>
</dbReference>
<feature type="region of interest" description="Disordered" evidence="2">
    <location>
        <begin position="386"/>
        <end position="421"/>
    </location>
</feature>
<feature type="compositionally biased region" description="Low complexity" evidence="2">
    <location>
        <begin position="668"/>
        <end position="713"/>
    </location>
</feature>
<protein>
    <submittedName>
        <fullName evidence="3">Uncharacterized protein</fullName>
    </submittedName>
</protein>
<feature type="compositionally biased region" description="Gly residues" evidence="2">
    <location>
        <begin position="344"/>
        <end position="358"/>
    </location>
</feature>
<feature type="compositionally biased region" description="Gly residues" evidence="2">
    <location>
        <begin position="404"/>
        <end position="416"/>
    </location>
</feature>
<dbReference type="InterPro" id="IPR016024">
    <property type="entry name" value="ARM-type_fold"/>
</dbReference>
<dbReference type="InterPro" id="IPR011989">
    <property type="entry name" value="ARM-like"/>
</dbReference>
<gene>
    <name evidence="3" type="ORF">PTSG_09074</name>
</gene>